<reference evidence="2 3" key="1">
    <citation type="journal article" date="2021" name="Mar. Drugs">
        <title>Genome Reduction and Secondary Metabolism of the Marine Sponge-Associated Cyanobacterium Leptothoe.</title>
        <authorList>
            <person name="Konstantinou D."/>
            <person name="Popin R.V."/>
            <person name="Fewer D.P."/>
            <person name="Sivonen K."/>
            <person name="Gkelis S."/>
        </authorList>
    </citation>
    <scope>NUCLEOTIDE SEQUENCE [LARGE SCALE GENOMIC DNA]</scope>
    <source>
        <strain evidence="2 3">TAU-MAC 1615</strain>
    </source>
</reference>
<keyword evidence="1" id="KW-0812">Transmembrane</keyword>
<keyword evidence="1" id="KW-1133">Transmembrane helix</keyword>
<organism evidence="2 3">
    <name type="scientific">Leptothoe kymatousa TAU-MAC 1615</name>
    <dbReference type="NCBI Taxonomy" id="2364775"/>
    <lineage>
        <taxon>Bacteria</taxon>
        <taxon>Bacillati</taxon>
        <taxon>Cyanobacteriota</taxon>
        <taxon>Cyanophyceae</taxon>
        <taxon>Nodosilineales</taxon>
        <taxon>Cymatolegaceae</taxon>
        <taxon>Leptothoe</taxon>
        <taxon>Leptothoe kymatousa</taxon>
    </lineage>
</organism>
<dbReference type="Proteomes" id="UP001196661">
    <property type="component" value="Unassembled WGS sequence"/>
</dbReference>
<name>A0ABS5Y0B0_9CYAN</name>
<proteinExistence type="predicted"/>
<keyword evidence="3" id="KW-1185">Reference proteome</keyword>
<evidence type="ECO:0000256" key="1">
    <source>
        <dbReference type="SAM" id="Phobius"/>
    </source>
</evidence>
<evidence type="ECO:0000313" key="3">
    <source>
        <dbReference type="Proteomes" id="UP001196661"/>
    </source>
</evidence>
<comment type="caution">
    <text evidence="2">The sequence shown here is derived from an EMBL/GenBank/DDBJ whole genome shotgun (WGS) entry which is preliminary data.</text>
</comment>
<dbReference type="EMBL" id="JADOER010000004">
    <property type="protein sequence ID" value="MBT9311270.1"/>
    <property type="molecule type" value="Genomic_DNA"/>
</dbReference>
<gene>
    <name evidence="2" type="ORF">IXB28_03555</name>
</gene>
<sequence>MPLLIVVLHRLGYEVHLWGCFMQALVGIPCPTWGMTRAVFEIANAQWSAAIQYNLLAPFAIVLWGVALVHISAELWTRTVLSLWWRRRSVWLVVGLMVVGYHGHRLYDLWTSGTLAVTVQQSWLYGLLG</sequence>
<feature type="transmembrane region" description="Helical" evidence="1">
    <location>
        <begin position="55"/>
        <end position="77"/>
    </location>
</feature>
<dbReference type="RefSeq" id="WP_215617166.1">
    <property type="nucleotide sequence ID" value="NZ_JADOER010000004.1"/>
</dbReference>
<protein>
    <submittedName>
        <fullName evidence="2">DUF2752 domain-containing protein</fullName>
    </submittedName>
</protein>
<evidence type="ECO:0000313" key="2">
    <source>
        <dbReference type="EMBL" id="MBT9311270.1"/>
    </source>
</evidence>
<dbReference type="Pfam" id="PF10825">
    <property type="entry name" value="DUF2752"/>
    <property type="match status" value="1"/>
</dbReference>
<keyword evidence="1" id="KW-0472">Membrane</keyword>
<feature type="transmembrane region" description="Helical" evidence="1">
    <location>
        <begin position="89"/>
        <end position="107"/>
    </location>
</feature>
<accession>A0ABS5Y0B0</accession>
<dbReference type="InterPro" id="IPR021215">
    <property type="entry name" value="DUF2752"/>
</dbReference>